<sequence>MHTQIFKTGTTLTTGAASVSTTLPTTINGTPAKWVRVASTAAAYVKLGPAGVAAVAGDVMVQPGDSIKLAVAGATTIAALQVSATGTIQVSPCEES</sequence>
<reference evidence="1 2" key="1">
    <citation type="journal article" date="2024" name="Chem. Sci.">
        <title>Discovery of megapolipeptins by genome mining of a Burkholderiales bacteria collection.</title>
        <authorList>
            <person name="Paulo B.S."/>
            <person name="Recchia M.J.J."/>
            <person name="Lee S."/>
            <person name="Fergusson C.H."/>
            <person name="Romanowski S.B."/>
            <person name="Hernandez A."/>
            <person name="Krull N."/>
            <person name="Liu D.Y."/>
            <person name="Cavanagh H."/>
            <person name="Bos A."/>
            <person name="Gray C.A."/>
            <person name="Murphy B.T."/>
            <person name="Linington R.G."/>
            <person name="Eustaquio A.S."/>
        </authorList>
    </citation>
    <scope>NUCLEOTIDE SEQUENCE [LARGE SCALE GENOMIC DNA]</scope>
    <source>
        <strain evidence="1 2">RL18-126-BIB-B</strain>
    </source>
</reference>
<protein>
    <submittedName>
        <fullName evidence="1">Uncharacterized protein</fullName>
    </submittedName>
</protein>
<proteinExistence type="predicted"/>
<gene>
    <name evidence="1" type="ORF">PQR01_00390</name>
</gene>
<evidence type="ECO:0000313" key="2">
    <source>
        <dbReference type="Proteomes" id="UP001629235"/>
    </source>
</evidence>
<evidence type="ECO:0000313" key="1">
    <source>
        <dbReference type="EMBL" id="MFM0101992.1"/>
    </source>
</evidence>
<accession>A0ACC7N3C6</accession>
<dbReference type="EMBL" id="JAQQDW010000001">
    <property type="protein sequence ID" value="MFM0101992.1"/>
    <property type="molecule type" value="Genomic_DNA"/>
</dbReference>
<keyword evidence="2" id="KW-1185">Reference proteome</keyword>
<comment type="caution">
    <text evidence="1">The sequence shown here is derived from an EMBL/GenBank/DDBJ whole genome shotgun (WGS) entry which is preliminary data.</text>
</comment>
<name>A0ACC7N3C6_9BURK</name>
<organism evidence="1 2">
    <name type="scientific">Paraburkholderia rhynchosiae</name>
    <dbReference type="NCBI Taxonomy" id="487049"/>
    <lineage>
        <taxon>Bacteria</taxon>
        <taxon>Pseudomonadati</taxon>
        <taxon>Pseudomonadota</taxon>
        <taxon>Betaproteobacteria</taxon>
        <taxon>Burkholderiales</taxon>
        <taxon>Burkholderiaceae</taxon>
        <taxon>Paraburkholderia</taxon>
    </lineage>
</organism>
<dbReference type="Proteomes" id="UP001629235">
    <property type="component" value="Unassembled WGS sequence"/>
</dbReference>